<keyword evidence="2" id="KW-1185">Reference proteome</keyword>
<dbReference type="OrthoDB" id="5119642at2"/>
<dbReference type="Proteomes" id="UP000198688">
    <property type="component" value="Chromosome I"/>
</dbReference>
<gene>
    <name evidence="1" type="ORF">SAMN04489716_0612</name>
</gene>
<sequence length="219" mass="23784">MYRIALRVTGVDLDDDITCDVTTERLGHLTWLEVDGRTLAVLHTSACPVGEAVQAARQIFAHLTGARVLDVDQDLVGVSDIAKRVGVTREAVRLWVDGKRGPGGFPAPVGSAGGGERGSMRLWQWATVSDWLRHFGLHDDEETPSATQVAEINAALHRVLGPADREWQHTSKGKLRVPRLNHAGQTSATGTRSGRIPVKVDYGTAMGWHERRSLSGGIE</sequence>
<dbReference type="STRING" id="113562.SAMN04489716_0612"/>
<evidence type="ECO:0000313" key="1">
    <source>
        <dbReference type="EMBL" id="SDS36095.1"/>
    </source>
</evidence>
<protein>
    <submittedName>
        <fullName evidence="1">Uncharacterized protein</fullName>
    </submittedName>
</protein>
<reference evidence="1 2" key="1">
    <citation type="submission" date="2016-10" db="EMBL/GenBank/DDBJ databases">
        <authorList>
            <person name="de Groot N.N."/>
        </authorList>
    </citation>
    <scope>NUCLEOTIDE SEQUENCE [LARGE SCALE GENOMIC DNA]</scope>
    <source>
        <strain evidence="1 2">DSM 43941</strain>
    </source>
</reference>
<dbReference type="EMBL" id="LT629758">
    <property type="protein sequence ID" value="SDS36095.1"/>
    <property type="molecule type" value="Genomic_DNA"/>
</dbReference>
<name>A0A1H1RK46_9ACTN</name>
<dbReference type="RefSeq" id="WP_157751138.1">
    <property type="nucleotide sequence ID" value="NZ_BOMJ01000016.1"/>
</dbReference>
<proteinExistence type="predicted"/>
<evidence type="ECO:0000313" key="2">
    <source>
        <dbReference type="Proteomes" id="UP000198688"/>
    </source>
</evidence>
<dbReference type="AlphaFoldDB" id="A0A1H1RK46"/>
<accession>A0A1H1RK46</accession>
<organism evidence="1 2">
    <name type="scientific">Actinoplanes derwentensis</name>
    <dbReference type="NCBI Taxonomy" id="113562"/>
    <lineage>
        <taxon>Bacteria</taxon>
        <taxon>Bacillati</taxon>
        <taxon>Actinomycetota</taxon>
        <taxon>Actinomycetes</taxon>
        <taxon>Micromonosporales</taxon>
        <taxon>Micromonosporaceae</taxon>
        <taxon>Actinoplanes</taxon>
    </lineage>
</organism>